<dbReference type="InterPro" id="IPR037225">
    <property type="entry name" value="Nuo51_FMN-bd_sf"/>
</dbReference>
<dbReference type="SUPFAM" id="SSF142019">
    <property type="entry name" value="Nqo1 FMN-binding domain-like"/>
    <property type="match status" value="1"/>
</dbReference>
<protein>
    <recommendedName>
        <fullName evidence="3">NADH-ubiquinone oxidoreductase 51kDa subunit FMN-binding domain-containing protein</fullName>
    </recommendedName>
</protein>
<accession>A0ABU8UGH7</accession>
<evidence type="ECO:0000313" key="2">
    <source>
        <dbReference type="Proteomes" id="UP001376459"/>
    </source>
</evidence>
<comment type="caution">
    <text evidence="1">The sequence shown here is derived from an EMBL/GenBank/DDBJ whole genome shotgun (WGS) entry which is preliminary data.</text>
</comment>
<sequence>MTGVYSLLPEGRHGLLAPPGGGEDVDGYLAVGGYAPLVAPDRLLDRIAATGLRGRGGAGFPAAVKLRAVRDAPGPRVVVANGRRASPAPSRTAGCCGTARMWSSTVCGWPRP</sequence>
<keyword evidence="2" id="KW-1185">Reference proteome</keyword>
<evidence type="ECO:0008006" key="3">
    <source>
        <dbReference type="Google" id="ProtNLM"/>
    </source>
</evidence>
<proteinExistence type="predicted"/>
<evidence type="ECO:0000313" key="1">
    <source>
        <dbReference type="EMBL" id="MEJ8668014.1"/>
    </source>
</evidence>
<dbReference type="Proteomes" id="UP001376459">
    <property type="component" value="Unassembled WGS sequence"/>
</dbReference>
<gene>
    <name evidence="1" type="ORF">WKI71_03915</name>
</gene>
<dbReference type="Gene3D" id="3.40.50.11540">
    <property type="entry name" value="NADH-ubiquinone oxidoreductase 51kDa subunit"/>
    <property type="match status" value="1"/>
</dbReference>
<organism evidence="1 2">
    <name type="scientific">Streptomyces machairae</name>
    <dbReference type="NCBI Taxonomy" id="3134109"/>
    <lineage>
        <taxon>Bacteria</taxon>
        <taxon>Bacillati</taxon>
        <taxon>Actinomycetota</taxon>
        <taxon>Actinomycetes</taxon>
        <taxon>Kitasatosporales</taxon>
        <taxon>Streptomycetaceae</taxon>
        <taxon>Streptomyces</taxon>
    </lineage>
</organism>
<dbReference type="EMBL" id="JBBKAK010000001">
    <property type="protein sequence ID" value="MEJ8668014.1"/>
    <property type="molecule type" value="Genomic_DNA"/>
</dbReference>
<name>A0ABU8UGH7_9ACTN</name>
<reference evidence="1 2" key="1">
    <citation type="submission" date="2024-03" db="EMBL/GenBank/DDBJ databases">
        <title>Novel Streptomyces species of biotechnological and ecological value are a feature of Machair soil.</title>
        <authorList>
            <person name="Prole J.R."/>
            <person name="Goodfellow M."/>
            <person name="Allenby N."/>
            <person name="Ward A.C."/>
        </authorList>
    </citation>
    <scope>NUCLEOTIDE SEQUENCE [LARGE SCALE GENOMIC DNA]</scope>
    <source>
        <strain evidence="1 2">MS1.AVA.1</strain>
    </source>
</reference>